<dbReference type="Gene3D" id="3.40.50.720">
    <property type="entry name" value="NAD(P)-binding Rossmann-like Domain"/>
    <property type="match status" value="1"/>
</dbReference>
<dbReference type="SUPFAM" id="SSF55347">
    <property type="entry name" value="Glyceraldehyde-3-phosphate dehydrogenase-like, C-terminal domain"/>
    <property type="match status" value="1"/>
</dbReference>
<dbReference type="Gene3D" id="3.30.360.10">
    <property type="entry name" value="Dihydrodipicolinate Reductase, domain 2"/>
    <property type="match status" value="1"/>
</dbReference>
<sequence length="343" mass="35235">MTIRPLHLAVLGATGAVGRALVQALEESDLPVASLALLASEHSAGAELDFRDDVLRAAAVGPGAFAGKDLAFFAAGAATSRAHLEAARAAGCAVVDLTPAFRGDAEVPLVLPPLNADALAGFARRGVVAVPGPASAQLALALAPLHRAAGVERASSVVLEAVSGAGQKGVSELEAELRAMLSFQEPPPPTALPHRAAFNVVPQVGPFGDDGASEEERAVAADVRRLLGSSLRVGVTAVRVPVFYGHVQLVSVKLRRALGAAAARELFRQAPGVKLVDAPQEGVYPMPMLAVNDDAVLVGRVRDDPTQEHGLDLVLCGDNLRQGGASTAIELAKLLAEKHLKLG</sequence>
<keyword evidence="4" id="KW-1185">Reference proteome</keyword>
<dbReference type="SMART" id="SM00859">
    <property type="entry name" value="Semialdhyde_dh"/>
    <property type="match status" value="1"/>
</dbReference>
<dbReference type="Pfam" id="PF01118">
    <property type="entry name" value="Semialdhyde_dh"/>
    <property type="match status" value="1"/>
</dbReference>
<reference evidence="4" key="1">
    <citation type="journal article" date="2020" name="Appl. Environ. Microbiol.">
        <title>Diazotrophic Anaeromyxobacter Isolates from Soils.</title>
        <authorList>
            <person name="Masuda Y."/>
            <person name="Yamanaka H."/>
            <person name="Xu Z.X."/>
            <person name="Shiratori Y."/>
            <person name="Aono T."/>
            <person name="Amachi S."/>
            <person name="Senoo K."/>
            <person name="Itoh H."/>
        </authorList>
    </citation>
    <scope>NUCLEOTIDE SEQUENCE [LARGE SCALE GENOMIC DNA]</scope>
    <source>
        <strain evidence="4">R267</strain>
    </source>
</reference>
<dbReference type="NCBIfam" id="NF011456">
    <property type="entry name" value="PRK14874.1"/>
    <property type="match status" value="1"/>
</dbReference>
<organism evidence="3 4">
    <name type="scientific">Anaeromyxobacter diazotrophicus</name>
    <dbReference type="NCBI Taxonomy" id="2590199"/>
    <lineage>
        <taxon>Bacteria</taxon>
        <taxon>Pseudomonadati</taxon>
        <taxon>Myxococcota</taxon>
        <taxon>Myxococcia</taxon>
        <taxon>Myxococcales</taxon>
        <taxon>Cystobacterineae</taxon>
        <taxon>Anaeromyxobacteraceae</taxon>
        <taxon>Anaeromyxobacter</taxon>
    </lineage>
</organism>
<dbReference type="PIRSF" id="PIRSF000148">
    <property type="entry name" value="ASA_dh"/>
    <property type="match status" value="1"/>
</dbReference>
<feature type="domain" description="Semialdehyde dehydrogenase NAD-binding" evidence="2">
    <location>
        <begin position="7"/>
        <end position="122"/>
    </location>
</feature>
<dbReference type="PANTHER" id="PTHR46278:SF2">
    <property type="entry name" value="ASPARTATE-SEMIALDEHYDE DEHYDROGENASE"/>
    <property type="match status" value="1"/>
</dbReference>
<evidence type="ECO:0000313" key="3">
    <source>
        <dbReference type="EMBL" id="GEJ55511.1"/>
    </source>
</evidence>
<evidence type="ECO:0000259" key="2">
    <source>
        <dbReference type="SMART" id="SM00859"/>
    </source>
</evidence>
<dbReference type="PANTHER" id="PTHR46278">
    <property type="entry name" value="DEHYDROGENASE, PUTATIVE-RELATED"/>
    <property type="match status" value="1"/>
</dbReference>
<dbReference type="InterPro" id="IPR012280">
    <property type="entry name" value="Semialdhyde_DH_dimer_dom"/>
</dbReference>
<proteinExistence type="inferred from homology"/>
<dbReference type="GO" id="GO:0051287">
    <property type="term" value="F:NAD binding"/>
    <property type="evidence" value="ECO:0007669"/>
    <property type="project" value="InterPro"/>
</dbReference>
<dbReference type="InterPro" id="IPR036291">
    <property type="entry name" value="NAD(P)-bd_dom_sf"/>
</dbReference>
<dbReference type="GO" id="GO:0008652">
    <property type="term" value="P:amino acid biosynthetic process"/>
    <property type="evidence" value="ECO:0007669"/>
    <property type="project" value="InterPro"/>
</dbReference>
<dbReference type="EMBL" id="BJTG01000001">
    <property type="protein sequence ID" value="GEJ55511.1"/>
    <property type="molecule type" value="Genomic_DNA"/>
</dbReference>
<accession>A0A7I9VGJ3</accession>
<dbReference type="GO" id="GO:0046983">
    <property type="term" value="F:protein dimerization activity"/>
    <property type="evidence" value="ECO:0007669"/>
    <property type="project" value="InterPro"/>
</dbReference>
<dbReference type="AlphaFoldDB" id="A0A7I9VGJ3"/>
<dbReference type="Pfam" id="PF02774">
    <property type="entry name" value="Semialdhyde_dhC"/>
    <property type="match status" value="1"/>
</dbReference>
<gene>
    <name evidence="3" type="primary">asd_1</name>
    <name evidence="3" type="ORF">AMYX_02520</name>
</gene>
<comment type="similarity">
    <text evidence="1">Belongs to the aspartate-semialdehyde dehydrogenase family.</text>
</comment>
<dbReference type="SUPFAM" id="SSF51735">
    <property type="entry name" value="NAD(P)-binding Rossmann-fold domains"/>
    <property type="match status" value="1"/>
</dbReference>
<dbReference type="Proteomes" id="UP000503640">
    <property type="component" value="Unassembled WGS sequence"/>
</dbReference>
<protein>
    <submittedName>
        <fullName evidence="3">Aspartate-semialdehyde dehydrogenase</fullName>
    </submittedName>
</protein>
<name>A0A7I9VGJ3_9BACT</name>
<evidence type="ECO:0000256" key="1">
    <source>
        <dbReference type="ARBA" id="ARBA00010584"/>
    </source>
</evidence>
<dbReference type="InterPro" id="IPR000534">
    <property type="entry name" value="Semialdehyde_DH_NAD-bd"/>
</dbReference>
<dbReference type="RefSeq" id="WP_176062306.1">
    <property type="nucleotide sequence ID" value="NZ_BJTG01000001.1"/>
</dbReference>
<dbReference type="GO" id="GO:0016620">
    <property type="term" value="F:oxidoreductase activity, acting on the aldehyde or oxo group of donors, NAD or NADP as acceptor"/>
    <property type="evidence" value="ECO:0007669"/>
    <property type="project" value="InterPro"/>
</dbReference>
<evidence type="ECO:0000313" key="4">
    <source>
        <dbReference type="Proteomes" id="UP000503640"/>
    </source>
</evidence>
<comment type="caution">
    <text evidence="3">The sequence shown here is derived from an EMBL/GenBank/DDBJ whole genome shotgun (WGS) entry which is preliminary data.</text>
</comment>